<gene>
    <name evidence="1" type="ORF">SAMN05192576_3253</name>
</gene>
<proteinExistence type="predicted"/>
<evidence type="ECO:0000313" key="2">
    <source>
        <dbReference type="Proteomes" id="UP000199004"/>
    </source>
</evidence>
<sequence length="629" mass="67932">MGGVATLAYRGLAMRDPDEFDAFYRDAGERLLLQTYALTGDLTAARGAVRDSFIVAWHHWRKVARLDDPEAFVRPHAWRHAQRRHTARLAFRDKSTTPEVRAILDALAKLSVTQRKALLLTQLAAVSMPEMAREVGLPLEDAERELQTGASQFALAREIAAADIPLQFEPLAQVVAEVRFPRAPIVRRAGAARRRTHTTVGVVGAVAAFLLTGSLITDATGVHPNLDFEQTTAVEPHRTMDPAPEIVLTEDTLLSADQVSATLPGRAWTVRRTGDSSEGSGLLTSCQLERYSDPRGTAALVRTFGATPRKNQPKATVFQLTEASASPRAARKSYRTAMGWYAGCAAERVQLLSTRRVDGVGDQAMLLVLRAWNEPVETMTVGIARTGQFVTTAMSVVRNTQQPDARGAARLLGDAVAGLCTLPDAGGCVARPQLTAVPPLPTGKAPAMLSELDLPPVTGIDKPWIGTPPERAATNLAATRCDGAVFAGKFEGKTFSNNFTRTFVIPKAGLPDRFGLTETVGSLPTKRAVAFVERIRNRLATCAEKDLGTDVTRVSHRDGKNIDVTVWQLTTEISDNDSVSYAMAVLRSGTSVAQVGFVPSDDARMADGAFVDLVFRALDRLGRLPKPKA</sequence>
<accession>A0A1H0G4Q3</accession>
<name>A0A1H0G4Q3_9ACTN</name>
<evidence type="ECO:0000313" key="1">
    <source>
        <dbReference type="EMBL" id="SDO01885.1"/>
    </source>
</evidence>
<keyword evidence="1" id="KW-0240">DNA-directed RNA polymerase</keyword>
<dbReference type="Proteomes" id="UP000199004">
    <property type="component" value="Unassembled WGS sequence"/>
</dbReference>
<dbReference type="GO" id="GO:0000428">
    <property type="term" value="C:DNA-directed RNA polymerase complex"/>
    <property type="evidence" value="ECO:0007669"/>
    <property type="project" value="UniProtKB-KW"/>
</dbReference>
<dbReference type="EMBL" id="FNIC01000005">
    <property type="protein sequence ID" value="SDO01885.1"/>
    <property type="molecule type" value="Genomic_DNA"/>
</dbReference>
<dbReference type="STRING" id="1005944.SAMN05192576_3253"/>
<reference evidence="1 2" key="1">
    <citation type="submission" date="2016-10" db="EMBL/GenBank/DDBJ databases">
        <authorList>
            <person name="de Groot N.N."/>
        </authorList>
    </citation>
    <scope>NUCLEOTIDE SEQUENCE [LARGE SCALE GENOMIC DNA]</scope>
    <source>
        <strain evidence="1 2">CGMCC 1.11147</strain>
    </source>
</reference>
<organism evidence="1 2">
    <name type="scientific">Nocardioides szechwanensis</name>
    <dbReference type="NCBI Taxonomy" id="1005944"/>
    <lineage>
        <taxon>Bacteria</taxon>
        <taxon>Bacillati</taxon>
        <taxon>Actinomycetota</taxon>
        <taxon>Actinomycetes</taxon>
        <taxon>Propionibacteriales</taxon>
        <taxon>Nocardioidaceae</taxon>
        <taxon>Nocardioides</taxon>
    </lineage>
</organism>
<protein>
    <submittedName>
        <fullName evidence="1">DNA-directed RNA polymerase specialized sigma subunit, sigma24 family</fullName>
    </submittedName>
</protein>
<keyword evidence="1" id="KW-0804">Transcription</keyword>
<dbReference type="AlphaFoldDB" id="A0A1H0G4Q3"/>
<keyword evidence="2" id="KW-1185">Reference proteome</keyword>